<dbReference type="Pfam" id="PF13432">
    <property type="entry name" value="TPR_16"/>
    <property type="match status" value="1"/>
</dbReference>
<dbReference type="EMBL" id="OUNR01000019">
    <property type="protein sequence ID" value="SPP66201.1"/>
    <property type="molecule type" value="Genomic_DNA"/>
</dbReference>
<dbReference type="RefSeq" id="WP_121990401.1">
    <property type="nucleotide sequence ID" value="NZ_OUNR01000019.1"/>
</dbReference>
<dbReference type="OrthoDB" id="9796871at2"/>
<evidence type="ECO:0000313" key="2">
    <source>
        <dbReference type="EMBL" id="SPP66201.1"/>
    </source>
</evidence>
<proteinExistence type="predicted"/>
<dbReference type="InterPro" id="IPR011990">
    <property type="entry name" value="TPR-like_helical_dom_sf"/>
</dbReference>
<feature type="region of interest" description="Disordered" evidence="1">
    <location>
        <begin position="131"/>
        <end position="152"/>
    </location>
</feature>
<organism evidence="2 3">
    <name type="scientific">Nitrospira lenta</name>
    <dbReference type="NCBI Taxonomy" id="1436998"/>
    <lineage>
        <taxon>Bacteria</taxon>
        <taxon>Pseudomonadati</taxon>
        <taxon>Nitrospirota</taxon>
        <taxon>Nitrospiria</taxon>
        <taxon>Nitrospirales</taxon>
        <taxon>Nitrospiraceae</taxon>
        <taxon>Nitrospira</taxon>
    </lineage>
</organism>
<protein>
    <submittedName>
        <fullName evidence="2">Uncharacterized protein</fullName>
    </submittedName>
</protein>
<feature type="compositionally biased region" description="Polar residues" evidence="1">
    <location>
        <begin position="138"/>
        <end position="152"/>
    </location>
</feature>
<evidence type="ECO:0000313" key="3">
    <source>
        <dbReference type="Proteomes" id="UP000248168"/>
    </source>
</evidence>
<name>A0A330LGG5_9BACT</name>
<dbReference type="Proteomes" id="UP000248168">
    <property type="component" value="Unassembled WGS sequence"/>
</dbReference>
<gene>
    <name evidence="2" type="ORF">NITLEN_60004</name>
</gene>
<dbReference type="SMART" id="SM00028">
    <property type="entry name" value="TPR"/>
    <property type="match status" value="3"/>
</dbReference>
<reference evidence="3" key="1">
    <citation type="submission" date="2018-04" db="EMBL/GenBank/DDBJ databases">
        <authorList>
            <person name="Lucker S."/>
            <person name="Sakoula D."/>
        </authorList>
    </citation>
    <scope>NUCLEOTIDE SEQUENCE [LARGE SCALE GENOMIC DNA]</scope>
</reference>
<sequence>MPESDVPEPTLNDVAAEAYERGLALRKAGLFKQSIEQFQKAVNDPVFALKAYAQIGLSQKSCDRYADAVAAFRNALKSPGASTKDIVQILYVLGRTLESLDRIAEALEAYRWLRREDPLYRDVGERIDALSMRRTQAEPRSTQNNPKAETRQQLHAWQNLLRNVK</sequence>
<dbReference type="Gene3D" id="1.25.40.10">
    <property type="entry name" value="Tetratricopeptide repeat domain"/>
    <property type="match status" value="1"/>
</dbReference>
<dbReference type="SUPFAM" id="SSF48452">
    <property type="entry name" value="TPR-like"/>
    <property type="match status" value="1"/>
</dbReference>
<dbReference type="InParanoid" id="A0A330LGG5"/>
<accession>A0A330LGG5</accession>
<keyword evidence="3" id="KW-1185">Reference proteome</keyword>
<dbReference type="InterPro" id="IPR019734">
    <property type="entry name" value="TPR_rpt"/>
</dbReference>
<evidence type="ECO:0000256" key="1">
    <source>
        <dbReference type="SAM" id="MobiDB-lite"/>
    </source>
</evidence>
<dbReference type="AlphaFoldDB" id="A0A330LGG5"/>